<organism evidence="8 9">
    <name type="scientific">Pseudocercospora fuligena</name>
    <dbReference type="NCBI Taxonomy" id="685502"/>
    <lineage>
        <taxon>Eukaryota</taxon>
        <taxon>Fungi</taxon>
        <taxon>Dikarya</taxon>
        <taxon>Ascomycota</taxon>
        <taxon>Pezizomycotina</taxon>
        <taxon>Dothideomycetes</taxon>
        <taxon>Dothideomycetidae</taxon>
        <taxon>Mycosphaerellales</taxon>
        <taxon>Mycosphaerellaceae</taxon>
        <taxon>Pseudocercospora</taxon>
    </lineage>
</organism>
<dbReference type="InterPro" id="IPR030384">
    <property type="entry name" value="MeTrfase_SMT"/>
</dbReference>
<keyword evidence="9" id="KW-1185">Reference proteome</keyword>
<evidence type="ECO:0000313" key="9">
    <source>
        <dbReference type="Proteomes" id="UP000660729"/>
    </source>
</evidence>
<keyword evidence="6" id="KW-0752">Steroid biosynthesis</keyword>
<comment type="function">
    <text evidence="6">Catalyzes the transfer of methyl groups from S-adenosyl-methionine to the C-24 of sterols.</text>
</comment>
<dbReference type="PROSITE" id="PS51685">
    <property type="entry name" value="SAM_MT_ERG6_SMT"/>
    <property type="match status" value="1"/>
</dbReference>
<name>A0A8H6VPS8_9PEZI</name>
<keyword evidence="6" id="KW-0444">Lipid biosynthesis</keyword>
<evidence type="ECO:0000313" key="8">
    <source>
        <dbReference type="EMBL" id="KAF7198072.1"/>
    </source>
</evidence>
<comment type="caution">
    <text evidence="8">The sequence shown here is derived from an EMBL/GenBank/DDBJ whole genome shotgun (WGS) entry which is preliminary data.</text>
</comment>
<accession>A0A8H6VPS8</accession>
<keyword evidence="1 5" id="KW-0489">Methyltransferase</keyword>
<dbReference type="EC" id="2.1.1.-" evidence="6"/>
<protein>
    <recommendedName>
        <fullName evidence="6">Sterol 24-C-methyltransferase</fullName>
        <ecNumber evidence="6">2.1.1.-</ecNumber>
    </recommendedName>
    <alternativeName>
        <fullName evidence="6">Delta(24)-sterol C-methyltransferase</fullName>
    </alternativeName>
</protein>
<dbReference type="GO" id="GO:0016126">
    <property type="term" value="P:sterol biosynthetic process"/>
    <property type="evidence" value="ECO:0007669"/>
    <property type="project" value="UniProtKB-KW"/>
</dbReference>
<evidence type="ECO:0000256" key="3">
    <source>
        <dbReference type="ARBA" id="ARBA00022691"/>
    </source>
</evidence>
<dbReference type="OrthoDB" id="540004at2759"/>
<dbReference type="CDD" id="cd02440">
    <property type="entry name" value="AdoMet_MTases"/>
    <property type="match status" value="1"/>
</dbReference>
<sequence length="352" mass="40302">MATRQHDSGAVFRKHWGKDDYLKSNDYKTVTDEERAKRHLDAPELNEAYYDMITDLYQRGWGNKFHFCGYQSGESWETAQARHDHFLALKLGIQPDWKVVDMGCGIGGPAREIAAFTGCQITGINISPLHVERGTEINKSVGLDDQVKLVNGNFMEMPFEVESFDAAYGIEAICCGPDMLKTYQEAFRVLKPGGKLGTYEWVITPKYDDEDEKHRKARYEIERGGSVPHLRLASEHMDAMREAGFEILFEEDRALAKANPVPWWHSLAALHAPTWRDWWQAFQLRPSWYHFCYAIVKVMYKLGLTHPAQMEALDTVAECTFGCRDGGRLGCFTPMHMMIARKPLKPVEKKTQ</sequence>
<dbReference type="GO" id="GO:0032259">
    <property type="term" value="P:methylation"/>
    <property type="evidence" value="ECO:0007669"/>
    <property type="project" value="UniProtKB-KW"/>
</dbReference>
<dbReference type="InterPro" id="IPR013216">
    <property type="entry name" value="Methyltransf_11"/>
</dbReference>
<evidence type="ECO:0000259" key="7">
    <source>
        <dbReference type="PROSITE" id="PS51685"/>
    </source>
</evidence>
<keyword evidence="2 5" id="KW-0808">Transferase</keyword>
<comment type="similarity">
    <text evidence="4 5 6">Belongs to the class I-like SAM-binding methyltransferase superfamily. Erg6/SMT family.</text>
</comment>
<keyword evidence="6" id="KW-0443">Lipid metabolism</keyword>
<evidence type="ECO:0000256" key="2">
    <source>
        <dbReference type="ARBA" id="ARBA00022679"/>
    </source>
</evidence>
<gene>
    <name evidence="8" type="ORF">HII31_00428</name>
</gene>
<dbReference type="PANTHER" id="PTHR44068">
    <property type="entry name" value="ZGC:194242"/>
    <property type="match status" value="1"/>
</dbReference>
<evidence type="ECO:0000256" key="5">
    <source>
        <dbReference type="PROSITE-ProRule" id="PRU01022"/>
    </source>
</evidence>
<dbReference type="GO" id="GO:0003838">
    <property type="term" value="F:sterol 24-C-methyltransferase activity"/>
    <property type="evidence" value="ECO:0007669"/>
    <property type="project" value="TreeGrafter"/>
</dbReference>
<dbReference type="InterPro" id="IPR050447">
    <property type="entry name" value="Erg6_SMT_methyltransf"/>
</dbReference>
<dbReference type="PANTHER" id="PTHR44068:SF1">
    <property type="entry name" value="HYPOTHETICAL LOC100005854"/>
    <property type="match status" value="1"/>
</dbReference>
<keyword evidence="6" id="KW-0756">Sterol biosynthesis</keyword>
<dbReference type="GO" id="GO:0005783">
    <property type="term" value="C:endoplasmic reticulum"/>
    <property type="evidence" value="ECO:0007669"/>
    <property type="project" value="TreeGrafter"/>
</dbReference>
<evidence type="ECO:0000256" key="4">
    <source>
        <dbReference type="ARBA" id="ARBA00038188"/>
    </source>
</evidence>
<comment type="pathway">
    <text evidence="6">Steroid metabolism.</text>
</comment>
<dbReference type="SUPFAM" id="SSF53335">
    <property type="entry name" value="S-adenosyl-L-methionine-dependent methyltransferases"/>
    <property type="match status" value="1"/>
</dbReference>
<evidence type="ECO:0000256" key="6">
    <source>
        <dbReference type="RuleBase" id="RU362025"/>
    </source>
</evidence>
<dbReference type="Pfam" id="PF08241">
    <property type="entry name" value="Methyltransf_11"/>
    <property type="match status" value="1"/>
</dbReference>
<dbReference type="Proteomes" id="UP000660729">
    <property type="component" value="Unassembled WGS sequence"/>
</dbReference>
<proteinExistence type="inferred from homology"/>
<keyword evidence="3 5" id="KW-0949">S-adenosyl-L-methionine</keyword>
<dbReference type="Gene3D" id="3.40.50.150">
    <property type="entry name" value="Vaccinia Virus protein VP39"/>
    <property type="match status" value="1"/>
</dbReference>
<dbReference type="InterPro" id="IPR013705">
    <property type="entry name" value="Sterol_MeTrfase_C"/>
</dbReference>
<reference evidence="8" key="1">
    <citation type="submission" date="2020-04" db="EMBL/GenBank/DDBJ databases">
        <title>Draft genome resource of the tomato pathogen Pseudocercospora fuligena.</title>
        <authorList>
            <person name="Zaccaron A."/>
        </authorList>
    </citation>
    <scope>NUCLEOTIDE SEQUENCE</scope>
    <source>
        <strain evidence="8">PF001</strain>
    </source>
</reference>
<dbReference type="AlphaFoldDB" id="A0A8H6VPS8"/>
<evidence type="ECO:0000256" key="1">
    <source>
        <dbReference type="ARBA" id="ARBA00022603"/>
    </source>
</evidence>
<dbReference type="EMBL" id="JABCIY010000003">
    <property type="protein sequence ID" value="KAF7198072.1"/>
    <property type="molecule type" value="Genomic_DNA"/>
</dbReference>
<keyword evidence="6" id="KW-0753">Steroid metabolism</keyword>
<feature type="domain" description="SAM-dependent methyltransferase Erg6/SMT-type" evidence="7">
    <location>
        <begin position="49"/>
        <end position="343"/>
    </location>
</feature>
<dbReference type="InterPro" id="IPR029063">
    <property type="entry name" value="SAM-dependent_MTases_sf"/>
</dbReference>
<dbReference type="Pfam" id="PF08498">
    <property type="entry name" value="Sterol_MT_C"/>
    <property type="match status" value="1"/>
</dbReference>
<keyword evidence="6" id="KW-1207">Sterol metabolism</keyword>